<dbReference type="InterPro" id="IPR001138">
    <property type="entry name" value="Zn2Cys6_DnaBD"/>
</dbReference>
<evidence type="ECO:0000313" key="8">
    <source>
        <dbReference type="Proteomes" id="UP000756132"/>
    </source>
</evidence>
<keyword evidence="1" id="KW-0805">Transcription regulation</keyword>
<dbReference type="PANTHER" id="PTHR31069">
    <property type="entry name" value="OLEATE-ACTIVATED TRANSCRIPTION FACTOR 1-RELATED"/>
    <property type="match status" value="1"/>
</dbReference>
<keyword evidence="8" id="KW-1185">Reference proteome</keyword>
<keyword evidence="3" id="KW-0804">Transcription</keyword>
<feature type="compositionally biased region" description="Polar residues" evidence="5">
    <location>
        <begin position="17"/>
        <end position="26"/>
    </location>
</feature>
<dbReference type="GO" id="GO:0000981">
    <property type="term" value="F:DNA-binding transcription factor activity, RNA polymerase II-specific"/>
    <property type="evidence" value="ECO:0007669"/>
    <property type="project" value="InterPro"/>
</dbReference>
<proteinExistence type="predicted"/>
<dbReference type="AlphaFoldDB" id="A0A9Q8UTH1"/>
<sequence>MPRTRAQKASVSRRPTMPTTSASGSGPSRMRSLGGCSTCRKRHVKCDEGRPTCAICKHLGLACGGYKAKILFDLDDEVDPEAMSRRPLYTDAEQLSLSRQLAQSAPQRTLNRLLLDLDDKSSEDVVVDILPLDLQYGPFGVFGSSTVAGQEISVHTISTDADSSPLEPVEDFCTAAIRDEHSPLMSNEALDALFPHLFSGLQTGHDAGMLNIDSPVFDASFFEMSTDVTTGCDSQLVQFEAPPDWLSPRLTAAPAPPLSLPQDALFLLSNYKDTVITNYLSPLIRAKTLWHVLHVPTSLATLGSITMGDDPRHASLAIFYAMLSISAFCLRGESLGNAGSFWSSKGMDFKAKAQRHLAQMLRDLCEGPKRSKYKQVLMAFLTMATATLFAGDAEHAPLYLYDTDRFIRLKGPSKPKSRKVRLLHHQYGFLRLLYESTQLADSSSRTSTGTWRCTMAFADEMSARRDRSFRLARWNKELGQKMLEIKDRERGENDLLLQDPGRWDATMYPEMFGVPESLLALLSQTIRLANERDVAKKNPGDDSLSWQEFSSRAQSLEKCISSWQVEHTLPVECKDEAYQAVTYSTC</sequence>
<dbReference type="SUPFAM" id="SSF57701">
    <property type="entry name" value="Zn2/Cys6 DNA-binding domain"/>
    <property type="match status" value="1"/>
</dbReference>
<dbReference type="PANTHER" id="PTHR31069:SF32">
    <property type="entry name" value="ARGININE METABOLISM REGULATION PROTEIN II"/>
    <property type="match status" value="1"/>
</dbReference>
<keyword evidence="2" id="KW-0238">DNA-binding</keyword>
<dbReference type="SMART" id="SM00066">
    <property type="entry name" value="GAL4"/>
    <property type="match status" value="1"/>
</dbReference>
<organism evidence="7 8">
    <name type="scientific">Passalora fulva</name>
    <name type="common">Tomato leaf mold</name>
    <name type="synonym">Cladosporium fulvum</name>
    <dbReference type="NCBI Taxonomy" id="5499"/>
    <lineage>
        <taxon>Eukaryota</taxon>
        <taxon>Fungi</taxon>
        <taxon>Dikarya</taxon>
        <taxon>Ascomycota</taxon>
        <taxon>Pezizomycotina</taxon>
        <taxon>Dothideomycetes</taxon>
        <taxon>Dothideomycetidae</taxon>
        <taxon>Mycosphaerellales</taxon>
        <taxon>Mycosphaerellaceae</taxon>
        <taxon>Fulvia</taxon>
    </lineage>
</organism>
<dbReference type="PROSITE" id="PS00463">
    <property type="entry name" value="ZN2_CY6_FUNGAL_1"/>
    <property type="match status" value="1"/>
</dbReference>
<name>A0A9Q8UTH1_PASFU</name>
<reference evidence="7" key="1">
    <citation type="submission" date="2021-12" db="EMBL/GenBank/DDBJ databases">
        <authorList>
            <person name="Zaccaron A."/>
            <person name="Stergiopoulos I."/>
        </authorList>
    </citation>
    <scope>NUCLEOTIDE SEQUENCE</scope>
    <source>
        <strain evidence="7">Race5_Kim</strain>
    </source>
</reference>
<dbReference type="InterPro" id="IPR050675">
    <property type="entry name" value="OAF3"/>
</dbReference>
<dbReference type="CDD" id="cd00067">
    <property type="entry name" value="GAL4"/>
    <property type="match status" value="1"/>
</dbReference>
<evidence type="ECO:0000259" key="6">
    <source>
        <dbReference type="PROSITE" id="PS50048"/>
    </source>
</evidence>
<feature type="region of interest" description="Disordered" evidence="5">
    <location>
        <begin position="1"/>
        <end position="35"/>
    </location>
</feature>
<dbReference type="Proteomes" id="UP000756132">
    <property type="component" value="Chromosome 9"/>
</dbReference>
<dbReference type="GeneID" id="71989499"/>
<keyword evidence="4" id="KW-0539">Nucleus</keyword>
<dbReference type="PROSITE" id="PS50048">
    <property type="entry name" value="ZN2_CY6_FUNGAL_2"/>
    <property type="match status" value="1"/>
</dbReference>
<accession>A0A9Q8UTH1</accession>
<dbReference type="GO" id="GO:0003677">
    <property type="term" value="F:DNA binding"/>
    <property type="evidence" value="ECO:0007669"/>
    <property type="project" value="UniProtKB-KW"/>
</dbReference>
<evidence type="ECO:0000256" key="4">
    <source>
        <dbReference type="ARBA" id="ARBA00023242"/>
    </source>
</evidence>
<dbReference type="EMBL" id="CP090171">
    <property type="protein sequence ID" value="UJO21866.1"/>
    <property type="molecule type" value="Genomic_DNA"/>
</dbReference>
<gene>
    <name evidence="7" type="ORF">CLAFUR5_09621</name>
</gene>
<dbReference type="Pfam" id="PF11951">
    <property type="entry name" value="Fungal_trans_2"/>
    <property type="match status" value="1"/>
</dbReference>
<evidence type="ECO:0000256" key="5">
    <source>
        <dbReference type="SAM" id="MobiDB-lite"/>
    </source>
</evidence>
<reference evidence="7" key="2">
    <citation type="journal article" date="2022" name="Microb. Genom.">
        <title>A chromosome-scale genome assembly of the tomato pathogen Cladosporium fulvum reveals a compartmentalized genome architecture and the presence of a dispensable chromosome.</title>
        <authorList>
            <person name="Zaccaron A.Z."/>
            <person name="Chen L.H."/>
            <person name="Samaras A."/>
            <person name="Stergiopoulos I."/>
        </authorList>
    </citation>
    <scope>NUCLEOTIDE SEQUENCE</scope>
    <source>
        <strain evidence="7">Race5_Kim</strain>
    </source>
</reference>
<evidence type="ECO:0000256" key="2">
    <source>
        <dbReference type="ARBA" id="ARBA00023125"/>
    </source>
</evidence>
<feature type="domain" description="Zn(2)-C6 fungal-type" evidence="6">
    <location>
        <begin position="35"/>
        <end position="63"/>
    </location>
</feature>
<dbReference type="InterPro" id="IPR036864">
    <property type="entry name" value="Zn2-C6_fun-type_DNA-bd_sf"/>
</dbReference>
<evidence type="ECO:0000256" key="3">
    <source>
        <dbReference type="ARBA" id="ARBA00023163"/>
    </source>
</evidence>
<dbReference type="OrthoDB" id="3650553at2759"/>
<dbReference type="Pfam" id="PF00172">
    <property type="entry name" value="Zn_clus"/>
    <property type="match status" value="1"/>
</dbReference>
<dbReference type="GO" id="GO:0008270">
    <property type="term" value="F:zinc ion binding"/>
    <property type="evidence" value="ECO:0007669"/>
    <property type="project" value="InterPro"/>
</dbReference>
<dbReference type="RefSeq" id="XP_047766232.1">
    <property type="nucleotide sequence ID" value="XM_047908769.1"/>
</dbReference>
<dbReference type="InterPro" id="IPR021858">
    <property type="entry name" value="Fun_TF"/>
</dbReference>
<evidence type="ECO:0000256" key="1">
    <source>
        <dbReference type="ARBA" id="ARBA00023015"/>
    </source>
</evidence>
<evidence type="ECO:0000313" key="7">
    <source>
        <dbReference type="EMBL" id="UJO21866.1"/>
    </source>
</evidence>
<dbReference type="Gene3D" id="4.10.240.10">
    <property type="entry name" value="Zn(2)-C6 fungal-type DNA-binding domain"/>
    <property type="match status" value="1"/>
</dbReference>
<protein>
    <recommendedName>
        <fullName evidence="6">Zn(2)-C6 fungal-type domain-containing protein</fullName>
    </recommendedName>
</protein>
<dbReference type="KEGG" id="ffu:CLAFUR5_09621"/>